<dbReference type="KEGG" id="ntr:B0W44_00585"/>
<dbReference type="PANTHER" id="PTHR34547:SF1">
    <property type="entry name" value="YACP-LIKE NYN DOMAIN PROTEIN"/>
    <property type="match status" value="1"/>
</dbReference>
<dbReference type="STRING" id="1471761.B0W44_00585"/>
<accession>A0A1U9K398</accession>
<name>A0A1U9K398_9BACL</name>
<evidence type="ECO:0008006" key="3">
    <source>
        <dbReference type="Google" id="ProtNLM"/>
    </source>
</evidence>
<dbReference type="AlphaFoldDB" id="A0A1U9K398"/>
<evidence type="ECO:0000313" key="1">
    <source>
        <dbReference type="EMBL" id="AQS54511.1"/>
    </source>
</evidence>
<protein>
    <recommendedName>
        <fullName evidence="3">RNA-binding protein</fullName>
    </recommendedName>
</protein>
<reference evidence="1 2" key="1">
    <citation type="journal article" date="2015" name="Int. J. Syst. Evol. Microbiol.">
        <title>Novibacillus thermophilus gen. nov., sp. nov., a Gram-staining-negative and moderately thermophilic member of the family Thermoactinomycetaceae.</title>
        <authorList>
            <person name="Yang G."/>
            <person name="Chen J."/>
            <person name="Zhou S."/>
        </authorList>
    </citation>
    <scope>NUCLEOTIDE SEQUENCE [LARGE SCALE GENOMIC DNA]</scope>
    <source>
        <strain evidence="1 2">SG-1</strain>
    </source>
</reference>
<dbReference type="CDD" id="cd10912">
    <property type="entry name" value="PIN_YacP-like"/>
    <property type="match status" value="1"/>
</dbReference>
<dbReference type="PANTHER" id="PTHR34547">
    <property type="entry name" value="YACP-LIKE NYN DOMAIN PROTEIN"/>
    <property type="match status" value="1"/>
</dbReference>
<dbReference type="EMBL" id="CP019699">
    <property type="protein sequence ID" value="AQS54511.1"/>
    <property type="molecule type" value="Genomic_DNA"/>
</dbReference>
<dbReference type="InterPro" id="IPR010298">
    <property type="entry name" value="YacP-like"/>
</dbReference>
<proteinExistence type="predicted"/>
<organism evidence="1 2">
    <name type="scientific">Novibacillus thermophilus</name>
    <dbReference type="NCBI Taxonomy" id="1471761"/>
    <lineage>
        <taxon>Bacteria</taxon>
        <taxon>Bacillati</taxon>
        <taxon>Bacillota</taxon>
        <taxon>Bacilli</taxon>
        <taxon>Bacillales</taxon>
        <taxon>Thermoactinomycetaceae</taxon>
        <taxon>Novibacillus</taxon>
    </lineage>
</organism>
<gene>
    <name evidence="1" type="ORF">B0W44_00585</name>
</gene>
<dbReference type="OrthoDB" id="9792160at2"/>
<evidence type="ECO:0000313" key="2">
    <source>
        <dbReference type="Proteomes" id="UP000188603"/>
    </source>
</evidence>
<keyword evidence="2" id="KW-1185">Reference proteome</keyword>
<sequence>MRGERMEEWLVVDGYNVIGAWPELRQLKRFNLAAARDRLTDILSEYAAYTAQRVVVVFDAQHVPGRGEHESSEYLSVIFTDAEETADECIERLVGKLRDPYRRRLFVATSDYVEQRITFGRGALRISARELLQAVQRAETSVSRKVEDMKLERTTLGQGLSEEVKRRLEQLRRRQQS</sequence>
<dbReference type="Proteomes" id="UP000188603">
    <property type="component" value="Chromosome"/>
</dbReference>
<dbReference type="Pfam" id="PF05991">
    <property type="entry name" value="NYN_YacP"/>
    <property type="match status" value="1"/>
</dbReference>